<dbReference type="EMBL" id="RSCD01000004">
    <property type="protein sequence ID" value="RSH93266.1"/>
    <property type="molecule type" value="Genomic_DNA"/>
</dbReference>
<organism evidence="1 2">
    <name type="scientific">Saitozyma podzolica</name>
    <dbReference type="NCBI Taxonomy" id="1890683"/>
    <lineage>
        <taxon>Eukaryota</taxon>
        <taxon>Fungi</taxon>
        <taxon>Dikarya</taxon>
        <taxon>Basidiomycota</taxon>
        <taxon>Agaricomycotina</taxon>
        <taxon>Tremellomycetes</taxon>
        <taxon>Tremellales</taxon>
        <taxon>Trimorphomycetaceae</taxon>
        <taxon>Saitozyma</taxon>
    </lineage>
</organism>
<sequence length="317" mass="35519">MPDHHSPLNARVAHPDILYNIFSHCSRSTLASCLRVNKSFFKQAGSHLYRVVDLSDGDKVDLAKVFLGADKPAPETGTSSAATDLKCQLLTHVKSLYLPLRNYNICQVPEFQAACKLFSTLDHLHFSDHHVDHRQQSMECSLANLSAKTVSFRNYRFSYAPLRNLPVQQGVTFQMYRRLTSAADTLSIILFRPIVKSSPVLFTELNTIRCPGVNQVLALADIGSKWFADVGDQQEYYELIHDLADAAISEMERQLTKARGGSASAASDPGGIRIASRQEFLRRKMHRYVAPRLAMELVKSEEEWVGGQHEGERASQD</sequence>
<dbReference type="Proteomes" id="UP000279259">
    <property type="component" value="Unassembled WGS sequence"/>
</dbReference>
<protein>
    <recommendedName>
        <fullName evidence="3">F-box domain-containing protein</fullName>
    </recommendedName>
</protein>
<evidence type="ECO:0000313" key="2">
    <source>
        <dbReference type="Proteomes" id="UP000279259"/>
    </source>
</evidence>
<evidence type="ECO:0008006" key="3">
    <source>
        <dbReference type="Google" id="ProtNLM"/>
    </source>
</evidence>
<proteinExistence type="predicted"/>
<comment type="caution">
    <text evidence="1">The sequence shown here is derived from an EMBL/GenBank/DDBJ whole genome shotgun (WGS) entry which is preliminary data.</text>
</comment>
<evidence type="ECO:0000313" key="1">
    <source>
        <dbReference type="EMBL" id="RSH93266.1"/>
    </source>
</evidence>
<name>A0A427YQE7_9TREE</name>
<reference evidence="1 2" key="1">
    <citation type="submission" date="2018-11" db="EMBL/GenBank/DDBJ databases">
        <title>Genome sequence of Saitozyma podzolica DSM 27192.</title>
        <authorList>
            <person name="Aliyu H."/>
            <person name="Gorte O."/>
            <person name="Ochsenreither K."/>
        </authorList>
    </citation>
    <scope>NUCLEOTIDE SEQUENCE [LARGE SCALE GENOMIC DNA]</scope>
    <source>
        <strain evidence="1 2">DSM 27192</strain>
    </source>
</reference>
<gene>
    <name evidence="1" type="ORF">EHS25_007620</name>
</gene>
<dbReference type="AlphaFoldDB" id="A0A427YQE7"/>
<accession>A0A427YQE7</accession>
<keyword evidence="2" id="KW-1185">Reference proteome</keyword>